<sequence>MQVELVTVAKFFSPTEAHVYRAKLESEGIPAFVFDENLATFYPFASSLTGGAKLKVRAEDLERAQEILAEGPRLASEE</sequence>
<dbReference type="EMBL" id="VTWT01000003">
    <property type="protein sequence ID" value="KAA9340037.1"/>
    <property type="molecule type" value="Genomic_DNA"/>
</dbReference>
<name>A0A5N1J1U5_9BACT</name>
<keyword evidence="3" id="KW-1185">Reference proteome</keyword>
<gene>
    <name evidence="2" type="ORF">F0P94_06720</name>
</gene>
<dbReference type="RefSeq" id="WP_150903100.1">
    <property type="nucleotide sequence ID" value="NZ_VTWT01000003.1"/>
</dbReference>
<dbReference type="InterPro" id="IPR011322">
    <property type="entry name" value="N-reg_PII-like_a/b"/>
</dbReference>
<protein>
    <submittedName>
        <fullName evidence="2">DUF2007 domain-containing protein</fullName>
    </submittedName>
</protein>
<proteinExistence type="predicted"/>
<dbReference type="Gene3D" id="3.30.70.790">
    <property type="entry name" value="UreE, C-terminal domain"/>
    <property type="match status" value="1"/>
</dbReference>
<dbReference type="SUPFAM" id="SSF54913">
    <property type="entry name" value="GlnB-like"/>
    <property type="match status" value="1"/>
</dbReference>
<reference evidence="2 3" key="1">
    <citation type="submission" date="2019-09" db="EMBL/GenBank/DDBJ databases">
        <title>Genome sequence of Adhaeribacter sp. M2.</title>
        <authorList>
            <person name="Srinivasan S."/>
        </authorList>
    </citation>
    <scope>NUCLEOTIDE SEQUENCE [LARGE SCALE GENOMIC DNA]</scope>
    <source>
        <strain evidence="2 3">M2</strain>
    </source>
</reference>
<dbReference type="AlphaFoldDB" id="A0A5N1J1U5"/>
<feature type="domain" description="DUF2007" evidence="1">
    <location>
        <begin position="6"/>
        <end position="70"/>
    </location>
</feature>
<comment type="caution">
    <text evidence="2">The sequence shown here is derived from an EMBL/GenBank/DDBJ whole genome shotgun (WGS) entry which is preliminary data.</text>
</comment>
<evidence type="ECO:0000259" key="1">
    <source>
        <dbReference type="Pfam" id="PF09413"/>
    </source>
</evidence>
<dbReference type="Proteomes" id="UP000326570">
    <property type="component" value="Unassembled WGS sequence"/>
</dbReference>
<dbReference type="Pfam" id="PF09413">
    <property type="entry name" value="DUF2007"/>
    <property type="match status" value="1"/>
</dbReference>
<evidence type="ECO:0000313" key="3">
    <source>
        <dbReference type="Proteomes" id="UP000326570"/>
    </source>
</evidence>
<evidence type="ECO:0000313" key="2">
    <source>
        <dbReference type="EMBL" id="KAA9340037.1"/>
    </source>
</evidence>
<accession>A0A5N1J1U5</accession>
<organism evidence="2 3">
    <name type="scientific">Adhaeribacter soli</name>
    <dbReference type="NCBI Taxonomy" id="2607655"/>
    <lineage>
        <taxon>Bacteria</taxon>
        <taxon>Pseudomonadati</taxon>
        <taxon>Bacteroidota</taxon>
        <taxon>Cytophagia</taxon>
        <taxon>Cytophagales</taxon>
        <taxon>Hymenobacteraceae</taxon>
        <taxon>Adhaeribacter</taxon>
    </lineage>
</organism>
<dbReference type="InterPro" id="IPR018551">
    <property type="entry name" value="DUF2007"/>
</dbReference>